<keyword evidence="5" id="KW-1185">Reference proteome</keyword>
<dbReference type="EMBL" id="JABCSC020000001">
    <property type="protein sequence ID" value="NSL53581.1"/>
    <property type="molecule type" value="Genomic_DNA"/>
</dbReference>
<keyword evidence="2" id="KW-0472">Membrane</keyword>
<dbReference type="PRINTS" id="PR01171">
    <property type="entry name" value="BCTLIPOCALIN"/>
</dbReference>
<reference evidence="4 5" key="1">
    <citation type="submission" date="2020-06" db="EMBL/GenBank/DDBJ databases">
        <title>Draft genome of Uliginosibacterium sp. IMCC34675.</title>
        <authorList>
            <person name="Song J."/>
        </authorList>
    </citation>
    <scope>NUCLEOTIDE SEQUENCE [LARGE SCALE GENOMIC DNA]</scope>
    <source>
        <strain evidence="4 5">IMCC34675</strain>
    </source>
</reference>
<dbReference type="InterPro" id="IPR012674">
    <property type="entry name" value="Calycin"/>
</dbReference>
<sequence>MKTLHSLIAALALLCLASCTSLPDNVRPVSNFQLDRYLGKWYEVARLDHSFERGLSRVSAEYSLREDGAVRVLNRGYDAGTQKWKEAEGVARFVGAADTGHLKVSFFGPFYGAYGIFELDHAGYQYALISGPDKSYLWLLARSPQLDPGVRDALLAKAAALGFDTGKLILVKHD</sequence>
<dbReference type="PANTHER" id="PTHR10612">
    <property type="entry name" value="APOLIPOPROTEIN D"/>
    <property type="match status" value="1"/>
</dbReference>
<accession>A0ABX2IB23</accession>
<dbReference type="InterPro" id="IPR002446">
    <property type="entry name" value="Lipocalin_bac"/>
</dbReference>
<feature type="domain" description="Lipocalin/cytosolic fatty-acid binding" evidence="3">
    <location>
        <begin position="33"/>
        <end position="172"/>
    </location>
</feature>
<dbReference type="Proteomes" id="UP000778523">
    <property type="component" value="Unassembled WGS sequence"/>
</dbReference>
<dbReference type="InterPro" id="IPR022272">
    <property type="entry name" value="Lipocalin_CS"/>
</dbReference>
<evidence type="ECO:0000259" key="3">
    <source>
        <dbReference type="Pfam" id="PF08212"/>
    </source>
</evidence>
<evidence type="ECO:0000256" key="1">
    <source>
        <dbReference type="ARBA" id="ARBA00006889"/>
    </source>
</evidence>
<comment type="subcellular location">
    <subcellularLocation>
        <location evidence="2">Cell outer membrane</location>
    </subcellularLocation>
</comment>
<dbReference type="InterPro" id="IPR022271">
    <property type="entry name" value="Lipocalin_ApoD"/>
</dbReference>
<comment type="similarity">
    <text evidence="1 2">Belongs to the calycin superfamily. Lipocalin family.</text>
</comment>
<dbReference type="PANTHER" id="PTHR10612:SF34">
    <property type="entry name" value="APOLIPOPROTEIN D"/>
    <property type="match status" value="1"/>
</dbReference>
<dbReference type="Gene3D" id="2.40.128.20">
    <property type="match status" value="1"/>
</dbReference>
<organism evidence="4 5">
    <name type="scientific">Uliginosibacterium aquaticum</name>
    <dbReference type="NCBI Taxonomy" id="2731212"/>
    <lineage>
        <taxon>Bacteria</taxon>
        <taxon>Pseudomonadati</taxon>
        <taxon>Pseudomonadota</taxon>
        <taxon>Betaproteobacteria</taxon>
        <taxon>Rhodocyclales</taxon>
        <taxon>Zoogloeaceae</taxon>
        <taxon>Uliginosibacterium</taxon>
    </lineage>
</organism>
<evidence type="ECO:0000313" key="5">
    <source>
        <dbReference type="Proteomes" id="UP000778523"/>
    </source>
</evidence>
<dbReference type="CDD" id="cd19438">
    <property type="entry name" value="lipocalin_Blc-like"/>
    <property type="match status" value="1"/>
</dbReference>
<comment type="caution">
    <text evidence="4">The sequence shown here is derived from an EMBL/GenBank/DDBJ whole genome shotgun (WGS) entry which is preliminary data.</text>
</comment>
<name>A0ABX2IB23_9RHOO</name>
<dbReference type="Pfam" id="PF08212">
    <property type="entry name" value="Lipocalin_2"/>
    <property type="match status" value="1"/>
</dbReference>
<feature type="chain" id="PRO_5045017473" description="Outer membrane lipoprotein Blc" evidence="2">
    <location>
        <begin position="24"/>
        <end position="174"/>
    </location>
</feature>
<dbReference type="PROSITE" id="PS00213">
    <property type="entry name" value="LIPOCALIN"/>
    <property type="match status" value="1"/>
</dbReference>
<evidence type="ECO:0000256" key="2">
    <source>
        <dbReference type="PIRNR" id="PIRNR036893"/>
    </source>
</evidence>
<keyword evidence="2" id="KW-0998">Cell outer membrane</keyword>
<comment type="subunit">
    <text evidence="2">Homodimer.</text>
</comment>
<keyword evidence="2" id="KW-0446">Lipid-binding</keyword>
<keyword evidence="2" id="KW-0732">Signal</keyword>
<protein>
    <recommendedName>
        <fullName evidence="2">Outer membrane lipoprotein Blc</fullName>
    </recommendedName>
</protein>
<dbReference type="InterPro" id="IPR000566">
    <property type="entry name" value="Lipocln_cytosolic_FA-bd_dom"/>
</dbReference>
<comment type="function">
    <text evidence="2">Involved in the storage or transport of lipids necessary for membrane maintenance under stressful conditions. Displays a binding preference for lysophospholipids.</text>
</comment>
<dbReference type="PIRSF" id="PIRSF036893">
    <property type="entry name" value="Lipocalin_ApoD"/>
    <property type="match status" value="1"/>
</dbReference>
<dbReference type="RefSeq" id="WP_170019713.1">
    <property type="nucleotide sequence ID" value="NZ_JABCSC020000001.1"/>
</dbReference>
<proteinExistence type="inferred from homology"/>
<evidence type="ECO:0000313" key="4">
    <source>
        <dbReference type="EMBL" id="NSL53581.1"/>
    </source>
</evidence>
<gene>
    <name evidence="4" type="ORF">HJ583_000940</name>
</gene>
<dbReference type="InterPro" id="IPR047202">
    <property type="entry name" value="Lipocalin_Blc-like_dom"/>
</dbReference>
<feature type="signal peptide" evidence="2">
    <location>
        <begin position="1"/>
        <end position="23"/>
    </location>
</feature>
<keyword evidence="2" id="KW-0449">Lipoprotein</keyword>
<dbReference type="SUPFAM" id="SSF50814">
    <property type="entry name" value="Lipocalins"/>
    <property type="match status" value="1"/>
</dbReference>